<comment type="caution">
    <text evidence="2">The sequence shown here is derived from an EMBL/GenBank/DDBJ whole genome shotgun (WGS) entry which is preliminary data.</text>
</comment>
<reference evidence="2 3" key="1">
    <citation type="submission" date="2021-06" db="EMBL/GenBank/DDBJ databases">
        <authorList>
            <person name="Palmer J.M."/>
        </authorList>
    </citation>
    <scope>NUCLEOTIDE SEQUENCE [LARGE SCALE GENOMIC DNA]</scope>
    <source>
        <strain evidence="2 3">MEX-2019</strain>
        <tissue evidence="2">Muscle</tissue>
    </source>
</reference>
<name>A0AAV9RFI2_9TELE</name>
<dbReference type="EMBL" id="JAHHUM010001984">
    <property type="protein sequence ID" value="KAK5607726.1"/>
    <property type="molecule type" value="Genomic_DNA"/>
</dbReference>
<evidence type="ECO:0000313" key="3">
    <source>
        <dbReference type="Proteomes" id="UP001311232"/>
    </source>
</evidence>
<organism evidence="2 3">
    <name type="scientific">Crenichthys baileyi</name>
    <name type="common">White River springfish</name>
    <dbReference type="NCBI Taxonomy" id="28760"/>
    <lineage>
        <taxon>Eukaryota</taxon>
        <taxon>Metazoa</taxon>
        <taxon>Chordata</taxon>
        <taxon>Craniata</taxon>
        <taxon>Vertebrata</taxon>
        <taxon>Euteleostomi</taxon>
        <taxon>Actinopterygii</taxon>
        <taxon>Neopterygii</taxon>
        <taxon>Teleostei</taxon>
        <taxon>Neoteleostei</taxon>
        <taxon>Acanthomorphata</taxon>
        <taxon>Ovalentaria</taxon>
        <taxon>Atherinomorphae</taxon>
        <taxon>Cyprinodontiformes</taxon>
        <taxon>Goodeidae</taxon>
        <taxon>Crenichthys</taxon>
    </lineage>
</organism>
<feature type="non-terminal residue" evidence="2">
    <location>
        <position position="82"/>
    </location>
</feature>
<evidence type="ECO:0000313" key="2">
    <source>
        <dbReference type="EMBL" id="KAK5607726.1"/>
    </source>
</evidence>
<evidence type="ECO:0000256" key="1">
    <source>
        <dbReference type="SAM" id="MobiDB-lite"/>
    </source>
</evidence>
<dbReference type="AlphaFoldDB" id="A0AAV9RFI2"/>
<dbReference type="Proteomes" id="UP001311232">
    <property type="component" value="Unassembled WGS sequence"/>
</dbReference>
<keyword evidence="3" id="KW-1185">Reference proteome</keyword>
<sequence>MENLAWRPTMGNFARRRGGPLEILAWRRGGRVCGARTKQRQAGRKCQPDPLRQELRHQQVSRRQDWRCGQDPRRPEEMQRRK</sequence>
<accession>A0AAV9RFI2</accession>
<protein>
    <submittedName>
        <fullName evidence="2">Uncharacterized protein</fullName>
    </submittedName>
</protein>
<gene>
    <name evidence="2" type="ORF">CRENBAI_013237</name>
</gene>
<feature type="compositionally biased region" description="Basic and acidic residues" evidence="1">
    <location>
        <begin position="51"/>
        <end position="82"/>
    </location>
</feature>
<feature type="region of interest" description="Disordered" evidence="1">
    <location>
        <begin position="33"/>
        <end position="82"/>
    </location>
</feature>
<proteinExistence type="predicted"/>